<sequence>MLESTVANDKGVSPSTLSHSLINSATDWNWNEVLDSDVEEKRVLKVSFDEEFRGLIRWWFCSVEGWVVSHVFGYSAVTESLRADDRVRFLGKEMGLCGLEMGLEGADA</sequence>
<comment type="caution">
    <text evidence="1">The sequence shown here is derived from an EMBL/GenBank/DDBJ whole genome shotgun (WGS) entry which is preliminary data.</text>
</comment>
<protein>
    <submittedName>
        <fullName evidence="1">Uncharacterized protein</fullName>
    </submittedName>
</protein>
<dbReference type="EMBL" id="JBBPBN010000020">
    <property type="protein sequence ID" value="KAK9016704.1"/>
    <property type="molecule type" value="Genomic_DNA"/>
</dbReference>
<accession>A0ABR2RVD6</accession>
<name>A0ABR2RVD6_9ROSI</name>
<dbReference type="Proteomes" id="UP001396334">
    <property type="component" value="Unassembled WGS sequence"/>
</dbReference>
<organism evidence="1 2">
    <name type="scientific">Hibiscus sabdariffa</name>
    <name type="common">roselle</name>
    <dbReference type="NCBI Taxonomy" id="183260"/>
    <lineage>
        <taxon>Eukaryota</taxon>
        <taxon>Viridiplantae</taxon>
        <taxon>Streptophyta</taxon>
        <taxon>Embryophyta</taxon>
        <taxon>Tracheophyta</taxon>
        <taxon>Spermatophyta</taxon>
        <taxon>Magnoliopsida</taxon>
        <taxon>eudicotyledons</taxon>
        <taxon>Gunneridae</taxon>
        <taxon>Pentapetalae</taxon>
        <taxon>rosids</taxon>
        <taxon>malvids</taxon>
        <taxon>Malvales</taxon>
        <taxon>Malvaceae</taxon>
        <taxon>Malvoideae</taxon>
        <taxon>Hibiscus</taxon>
    </lineage>
</organism>
<evidence type="ECO:0000313" key="1">
    <source>
        <dbReference type="EMBL" id="KAK9016704.1"/>
    </source>
</evidence>
<proteinExistence type="predicted"/>
<reference evidence="1 2" key="1">
    <citation type="journal article" date="2024" name="G3 (Bethesda)">
        <title>Genome assembly of Hibiscus sabdariffa L. provides insights into metabolisms of medicinal natural products.</title>
        <authorList>
            <person name="Kim T."/>
        </authorList>
    </citation>
    <scope>NUCLEOTIDE SEQUENCE [LARGE SCALE GENOMIC DNA]</scope>
    <source>
        <strain evidence="1">TK-2024</strain>
        <tissue evidence="1">Old leaves</tissue>
    </source>
</reference>
<gene>
    <name evidence="1" type="ORF">V6N11_079199</name>
</gene>
<keyword evidence="2" id="KW-1185">Reference proteome</keyword>
<evidence type="ECO:0000313" key="2">
    <source>
        <dbReference type="Proteomes" id="UP001396334"/>
    </source>
</evidence>